<evidence type="ECO:0000313" key="2">
    <source>
        <dbReference type="Proteomes" id="UP000053820"/>
    </source>
</evidence>
<accession>A0A0C9VXW9</accession>
<dbReference type="EMBL" id="KN839852">
    <property type="protein sequence ID" value="KIJ63120.1"/>
    <property type="molecule type" value="Genomic_DNA"/>
</dbReference>
<gene>
    <name evidence="1" type="ORF">HYDPIDRAFT_41381</name>
</gene>
<evidence type="ECO:0000313" key="1">
    <source>
        <dbReference type="EMBL" id="KIJ63120.1"/>
    </source>
</evidence>
<proteinExistence type="predicted"/>
<organism evidence="1 2">
    <name type="scientific">Hydnomerulius pinastri MD-312</name>
    <dbReference type="NCBI Taxonomy" id="994086"/>
    <lineage>
        <taxon>Eukaryota</taxon>
        <taxon>Fungi</taxon>
        <taxon>Dikarya</taxon>
        <taxon>Basidiomycota</taxon>
        <taxon>Agaricomycotina</taxon>
        <taxon>Agaricomycetes</taxon>
        <taxon>Agaricomycetidae</taxon>
        <taxon>Boletales</taxon>
        <taxon>Boletales incertae sedis</taxon>
        <taxon>Leucogyrophana</taxon>
    </lineage>
</organism>
<dbReference type="OrthoDB" id="2316728at2759"/>
<dbReference type="HOGENOM" id="CLU_135746_0_0_1"/>
<dbReference type="Proteomes" id="UP000053820">
    <property type="component" value="Unassembled WGS sequence"/>
</dbReference>
<keyword evidence="2" id="KW-1185">Reference proteome</keyword>
<dbReference type="AlphaFoldDB" id="A0A0C9VXW9"/>
<protein>
    <submittedName>
        <fullName evidence="1">Uncharacterized protein</fullName>
    </submittedName>
</protein>
<name>A0A0C9VXW9_9AGAM</name>
<reference evidence="1 2" key="1">
    <citation type="submission" date="2014-04" db="EMBL/GenBank/DDBJ databases">
        <title>Evolutionary Origins and Diversification of the Mycorrhizal Mutualists.</title>
        <authorList>
            <consortium name="DOE Joint Genome Institute"/>
            <consortium name="Mycorrhizal Genomics Consortium"/>
            <person name="Kohler A."/>
            <person name="Kuo A."/>
            <person name="Nagy L.G."/>
            <person name="Floudas D."/>
            <person name="Copeland A."/>
            <person name="Barry K.W."/>
            <person name="Cichocki N."/>
            <person name="Veneault-Fourrey C."/>
            <person name="LaButti K."/>
            <person name="Lindquist E.A."/>
            <person name="Lipzen A."/>
            <person name="Lundell T."/>
            <person name="Morin E."/>
            <person name="Murat C."/>
            <person name="Riley R."/>
            <person name="Ohm R."/>
            <person name="Sun H."/>
            <person name="Tunlid A."/>
            <person name="Henrissat B."/>
            <person name="Grigoriev I.V."/>
            <person name="Hibbett D.S."/>
            <person name="Martin F."/>
        </authorList>
    </citation>
    <scope>NUCLEOTIDE SEQUENCE [LARGE SCALE GENOMIC DNA]</scope>
    <source>
        <strain evidence="1 2">MD-312</strain>
    </source>
</reference>
<sequence>MILSLMDRSDPKTNLRDYVGLILQSGGKCISSELSTGPLLLHTTMSFQKVALATLAAVAAVSACSYSNRGDGFEMYIYAETGCGTGSGYEQFWGSGDNPTCDCYSFASAMNDKMKSFTFTASEHHTMELYQNENCEGTVLGTTVGNWMVTSVSSEGQKASSFDVCLY</sequence>